<name>A0A8J6UHM2_9BACT</name>
<comment type="caution">
    <text evidence="2">The sequence shown here is derived from an EMBL/GenBank/DDBJ whole genome shotgun (WGS) entry which is preliminary data.</text>
</comment>
<dbReference type="Proteomes" id="UP000632828">
    <property type="component" value="Unassembled WGS sequence"/>
</dbReference>
<evidence type="ECO:0000313" key="2">
    <source>
        <dbReference type="EMBL" id="MBD1401668.1"/>
    </source>
</evidence>
<protein>
    <recommendedName>
        <fullName evidence="4">DUF4230 domain-containing protein</fullName>
    </recommendedName>
</protein>
<dbReference type="EMBL" id="JACWUN010000018">
    <property type="protein sequence ID" value="MBD1401668.1"/>
    <property type="molecule type" value="Genomic_DNA"/>
</dbReference>
<dbReference type="RefSeq" id="WP_191157490.1">
    <property type="nucleotide sequence ID" value="NZ_JACWUN010000018.1"/>
</dbReference>
<evidence type="ECO:0000313" key="3">
    <source>
        <dbReference type="Proteomes" id="UP000632828"/>
    </source>
</evidence>
<feature type="chain" id="PRO_5035320916" description="DUF4230 domain-containing protein" evidence="1">
    <location>
        <begin position="18"/>
        <end position="172"/>
    </location>
</feature>
<keyword evidence="3" id="KW-1185">Reference proteome</keyword>
<dbReference type="AlphaFoldDB" id="A0A8J6UHM2"/>
<sequence length="172" mass="19983">MKILFVLLLLLTGRRMAEQSDVLLLATIIEDVPQVAHLEVSYGLVFTHHQPNRIISDDYYVREDVARVYYGFLLDEVKIDVRHGHLYVRLPKPQKISVDRQIKTVRVTHPSYQPLDQNGNPIDIDAVMVSRLNEIEAHYEHRTVAMTRNLSRQYFTALAHRHGLKLKLTFAD</sequence>
<proteinExistence type="predicted"/>
<feature type="signal peptide" evidence="1">
    <location>
        <begin position="1"/>
        <end position="17"/>
    </location>
</feature>
<evidence type="ECO:0000256" key="1">
    <source>
        <dbReference type="SAM" id="SignalP"/>
    </source>
</evidence>
<keyword evidence="1" id="KW-0732">Signal</keyword>
<reference evidence="2" key="1">
    <citation type="submission" date="2020-09" db="EMBL/GenBank/DDBJ databases">
        <title>Pelobacter alkaliphilus sp. nov., a novel anaerobic arsenate-reducing bacterium from terrestrial mud volcano.</title>
        <authorList>
            <person name="Khomyakova M.A."/>
            <person name="Merkel A.Y."/>
            <person name="Slobodkin A.I."/>
        </authorList>
    </citation>
    <scope>NUCLEOTIDE SEQUENCE</scope>
    <source>
        <strain evidence="2">M08fum</strain>
    </source>
</reference>
<evidence type="ECO:0008006" key="4">
    <source>
        <dbReference type="Google" id="ProtNLM"/>
    </source>
</evidence>
<organism evidence="2 3">
    <name type="scientific">Pelovirga terrestris</name>
    <dbReference type="NCBI Taxonomy" id="2771352"/>
    <lineage>
        <taxon>Bacteria</taxon>
        <taxon>Pseudomonadati</taxon>
        <taxon>Thermodesulfobacteriota</taxon>
        <taxon>Desulfuromonadia</taxon>
        <taxon>Geobacterales</taxon>
        <taxon>Geobacteraceae</taxon>
        <taxon>Pelovirga</taxon>
    </lineage>
</organism>
<gene>
    <name evidence="2" type="ORF">ICT70_13455</name>
</gene>
<accession>A0A8J6UHM2</accession>